<gene>
    <name evidence="2" type="ORF">pclt_cds_1085</name>
</gene>
<accession>A0A4D6EJK3</accession>
<organism evidence="2 3">
    <name type="scientific">Pandoravirus celtis</name>
    <dbReference type="NCBI Taxonomy" id="2568002"/>
    <lineage>
        <taxon>Viruses</taxon>
        <taxon>Pandoravirus</taxon>
    </lineage>
</organism>
<dbReference type="Proteomes" id="UP001237152">
    <property type="component" value="Segment"/>
</dbReference>
<reference evidence="2" key="1">
    <citation type="journal article" date="2019" name="Front. Microbiol.">
        <title>Pandoravirus Celtis Illustrates the Microevolution Processes at Work in the Giant Pandoraviridae Genomes.</title>
        <authorList>
            <person name="Legendre M."/>
            <person name="Alempic J.M."/>
            <person name="Philippe N."/>
            <person name="Lartigue A."/>
            <person name="Jeudy S."/>
            <person name="Poirot O."/>
            <person name="Ta N.T."/>
            <person name="Nin S."/>
            <person name="Coute Y."/>
            <person name="Abergel C."/>
            <person name="Claverie J.M."/>
        </authorList>
    </citation>
    <scope>NUCLEOTIDE SEQUENCE</scope>
</reference>
<evidence type="ECO:0000313" key="2">
    <source>
        <dbReference type="EMBL" id="QBZ81668.1"/>
    </source>
</evidence>
<feature type="region of interest" description="Disordered" evidence="1">
    <location>
        <begin position="30"/>
        <end position="65"/>
    </location>
</feature>
<protein>
    <submittedName>
        <fullName evidence="2">Uncharacterized protein</fullName>
    </submittedName>
</protein>
<dbReference type="EMBL" id="MK174290">
    <property type="protein sequence ID" value="QBZ81668.1"/>
    <property type="molecule type" value="Genomic_DNA"/>
</dbReference>
<sequence>MEQLALPHPMAEHDARATLTSTCPQSIESCAPRKRRALTRSEPTRRRARQRTNNATSPSASVCEDQNKTAAATAAAGVAIKPTVHADRGLAATCPLPMRSRPPRRIHPMARIVQRAVQYVCVGGRQLAVVDVAIALVVQATQGKPGSCDTLLAQSWSLQDSALAVHGMCARPGSVVVLTATVAPPASAPPPFTAMAPSRSSERTPLAYTTLGLFWLFGVLRSHGDPRFHDAMGAVLRSGVIDDIGARLELAPVTARASFSCTRAVANIAVVLVDDRCGVPVDASATAGTASAGNLDNGTNKDKGTDLCTTTPDHVNSNDNVDNGDKRNINVCVLSVAAAAMRNELCGADPWAIMGQGDRRRVVGSDSREACALLAATGACLARRGVAARLLVDATPGPRVDDARFRHHVEAAFGFVAP</sequence>
<proteinExistence type="predicted"/>
<evidence type="ECO:0000313" key="3">
    <source>
        <dbReference type="Proteomes" id="UP001237152"/>
    </source>
</evidence>
<name>A0A4D6EJK3_9VIRU</name>
<evidence type="ECO:0000256" key="1">
    <source>
        <dbReference type="SAM" id="MobiDB-lite"/>
    </source>
</evidence>